<sequence>MSSPTVSQVRAWSTQGSALTDTAAQIDATVDAFDAVMNNLLRDVDAVSQSWQGDAARASSAQADAEKQFSNRLGIAILDIADDIHRLGPTFVRSCEVARSLADSITGGGYLVADNGTVTPPADARPGRPVDVPAGSDDTVAATIASTNAAVHQQDLMAALATAGQADADLARQVEAALAALGQAADRATTSVPVRPEVSAIVDGRASLPSAPKALNAFWDTLTANEKAALWNADRSVGNRDGIPAADRDHFNRRHLAEMEIAERAKVDDYIAAHPYIKDGKVTAAPGPGGYVTDGRREDEYAKVTARYRALTGLETALDDPTGSNPRFLLQVDDRGRGAVAVNNPDTAANVTTYVPGTGSNLGNIGGGIDRAQTMVGAAERADPRAATSVVAWYGYDAPQGLGAAAGPASAAGAAGPLDSFQDGLRATHEGATASHNTVLGHSYGTVVVGEASSEGHTLDADDLVFLASPGIGGPNSPDDLSLTGVARSDMAQHVYASTATTDPIGLTEGIHGISPNNPEFGAQRFTSDHSNHPRLSDHSAYWDTHPDGTQNQALTNMALIMTGRGDETE</sequence>
<keyword evidence="2" id="KW-0378">Hydrolase</keyword>
<dbReference type="GO" id="GO:0016787">
    <property type="term" value="F:hydrolase activity"/>
    <property type="evidence" value="ECO:0007669"/>
    <property type="project" value="UniProtKB-KW"/>
</dbReference>
<proteinExistence type="predicted"/>
<dbReference type="SUPFAM" id="SSF140453">
    <property type="entry name" value="EsxAB dimer-like"/>
    <property type="match status" value="1"/>
</dbReference>
<dbReference type="Proteomes" id="UP001432128">
    <property type="component" value="Chromosome"/>
</dbReference>
<feature type="domain" description="DUF1023" evidence="1">
    <location>
        <begin position="335"/>
        <end position="505"/>
    </location>
</feature>
<evidence type="ECO:0000259" key="1">
    <source>
        <dbReference type="Pfam" id="PF06259"/>
    </source>
</evidence>
<dbReference type="AlphaFoldDB" id="A0AAU4K149"/>
<evidence type="ECO:0000313" key="3">
    <source>
        <dbReference type="Proteomes" id="UP001432128"/>
    </source>
</evidence>
<reference evidence="2 3" key="1">
    <citation type="submission" date="2022-10" db="EMBL/GenBank/DDBJ databases">
        <title>The complete genomes of actinobacterial strains from the NBC collection.</title>
        <authorList>
            <person name="Joergensen T.S."/>
            <person name="Alvarez Arevalo M."/>
            <person name="Sterndorff E.B."/>
            <person name="Faurdal D."/>
            <person name="Vuksanovic O."/>
            <person name="Mourched A.-S."/>
            <person name="Charusanti P."/>
            <person name="Shaw S."/>
            <person name="Blin K."/>
            <person name="Weber T."/>
        </authorList>
    </citation>
    <scope>NUCLEOTIDE SEQUENCE [LARGE SCALE GENOMIC DNA]</scope>
    <source>
        <strain evidence="2 3">NBC_00319</strain>
    </source>
</reference>
<dbReference type="InterPro" id="IPR036689">
    <property type="entry name" value="ESAT-6-like_sf"/>
</dbReference>
<accession>A0AAU4K149</accession>
<dbReference type="EMBL" id="CP108021">
    <property type="protein sequence ID" value="WUM19757.1"/>
    <property type="molecule type" value="Genomic_DNA"/>
</dbReference>
<keyword evidence="3" id="KW-1185">Reference proteome</keyword>
<protein>
    <submittedName>
        <fullName evidence="2">Alpha/beta hydrolase</fullName>
    </submittedName>
</protein>
<dbReference type="InterPro" id="IPR010427">
    <property type="entry name" value="DUF1023"/>
</dbReference>
<name>A0AAU4K149_9NOCA</name>
<dbReference type="Pfam" id="PF06259">
    <property type="entry name" value="Abhydrolase_8"/>
    <property type="match status" value="1"/>
</dbReference>
<organism evidence="2 3">
    <name type="scientific">Williamsia herbipolensis</name>
    <dbReference type="NCBI Taxonomy" id="1603258"/>
    <lineage>
        <taxon>Bacteria</taxon>
        <taxon>Bacillati</taxon>
        <taxon>Actinomycetota</taxon>
        <taxon>Actinomycetes</taxon>
        <taxon>Mycobacteriales</taxon>
        <taxon>Nocardiaceae</taxon>
        <taxon>Williamsia</taxon>
    </lineage>
</organism>
<gene>
    <name evidence="2" type="ORF">OG579_18995</name>
</gene>
<dbReference type="Gene3D" id="1.10.287.1060">
    <property type="entry name" value="ESAT-6-like"/>
    <property type="match status" value="1"/>
</dbReference>
<evidence type="ECO:0000313" key="2">
    <source>
        <dbReference type="EMBL" id="WUM19757.1"/>
    </source>
</evidence>
<dbReference type="KEGG" id="whr:OG579_18995"/>
<dbReference type="RefSeq" id="WP_328857209.1">
    <property type="nucleotide sequence ID" value="NZ_CP108021.1"/>
</dbReference>